<protein>
    <submittedName>
        <fullName evidence="2">DUF2795 domain-containing protein</fullName>
    </submittedName>
</protein>
<feature type="region of interest" description="Disordered" evidence="1">
    <location>
        <begin position="64"/>
        <end position="94"/>
    </location>
</feature>
<feature type="compositionally biased region" description="Polar residues" evidence="1">
    <location>
        <begin position="77"/>
        <end position="94"/>
    </location>
</feature>
<name>A0A8J7JEL0_9BACT</name>
<reference evidence="2" key="1">
    <citation type="submission" date="2020-12" db="EMBL/GenBank/DDBJ databases">
        <title>Geomonas sp. Red875, isolated from river sediment.</title>
        <authorList>
            <person name="Xu Z."/>
            <person name="Zhang Z."/>
            <person name="Masuda Y."/>
            <person name="Itoh H."/>
            <person name="Senoo K."/>
        </authorList>
    </citation>
    <scope>NUCLEOTIDE SEQUENCE</scope>
    <source>
        <strain evidence="2">Red875</strain>
    </source>
</reference>
<dbReference type="Pfam" id="PF11387">
    <property type="entry name" value="DUF2795"/>
    <property type="match status" value="1"/>
</dbReference>
<dbReference type="InterPro" id="IPR021527">
    <property type="entry name" value="DUF2795"/>
</dbReference>
<accession>A0A8J7JEL0</accession>
<gene>
    <name evidence="2" type="ORF">JFN93_15450</name>
</gene>
<keyword evidence="3" id="KW-1185">Reference proteome</keyword>
<comment type="caution">
    <text evidence="2">The sequence shown here is derived from an EMBL/GenBank/DDBJ whole genome shotgun (WGS) entry which is preliminary data.</text>
</comment>
<dbReference type="EMBL" id="JAEMHM010000012">
    <property type="protein sequence ID" value="MBJ6726113.1"/>
    <property type="molecule type" value="Genomic_DNA"/>
</dbReference>
<dbReference type="AlphaFoldDB" id="A0A8J7JEL0"/>
<evidence type="ECO:0000313" key="3">
    <source>
        <dbReference type="Proteomes" id="UP000636888"/>
    </source>
</evidence>
<organism evidence="2 3">
    <name type="scientific">Geomesophilobacter sediminis</name>
    <dbReference type="NCBI Taxonomy" id="2798584"/>
    <lineage>
        <taxon>Bacteria</taxon>
        <taxon>Pseudomonadati</taxon>
        <taxon>Thermodesulfobacteriota</taxon>
        <taxon>Desulfuromonadia</taxon>
        <taxon>Geobacterales</taxon>
        <taxon>Geobacteraceae</taxon>
        <taxon>Geomesophilobacter</taxon>
    </lineage>
</organism>
<evidence type="ECO:0000313" key="2">
    <source>
        <dbReference type="EMBL" id="MBJ6726113.1"/>
    </source>
</evidence>
<dbReference type="RefSeq" id="WP_199385003.1">
    <property type="nucleotide sequence ID" value="NZ_JAEMHM010000012.1"/>
</dbReference>
<sequence length="94" mass="10536">MATTAGRGTGHSPANVSRFLKGIDFPAKKDDLVKHAQQNKAEKSVIDEIQKMEQREFESMADVMKAYGKEPEHGKKQSTQARESRGSSQHQQHK</sequence>
<proteinExistence type="predicted"/>
<evidence type="ECO:0000256" key="1">
    <source>
        <dbReference type="SAM" id="MobiDB-lite"/>
    </source>
</evidence>
<dbReference type="Proteomes" id="UP000636888">
    <property type="component" value="Unassembled WGS sequence"/>
</dbReference>